<keyword evidence="4" id="KW-1185">Reference proteome</keyword>
<proteinExistence type="predicted"/>
<dbReference type="EMBL" id="JABJRC010000004">
    <property type="protein sequence ID" value="NOL42191.1"/>
    <property type="molecule type" value="Genomic_DNA"/>
</dbReference>
<keyword evidence="1" id="KW-1133">Transmembrane helix</keyword>
<dbReference type="RefSeq" id="WP_171674703.1">
    <property type="nucleotide sequence ID" value="NZ_BAAAGT010000006.1"/>
</dbReference>
<evidence type="ECO:0000313" key="5">
    <source>
        <dbReference type="Proteomes" id="UP000553957"/>
    </source>
</evidence>
<evidence type="ECO:0000313" key="3">
    <source>
        <dbReference type="EMBL" id="NOL42191.1"/>
    </source>
</evidence>
<reference evidence="3 4" key="1">
    <citation type="submission" date="2020-05" db="EMBL/GenBank/DDBJ databases">
        <title>Genome sequence of Kribbella sandramycini ATCC 39419.</title>
        <authorList>
            <person name="Maclea K.S."/>
            <person name="Fair J.L."/>
        </authorList>
    </citation>
    <scope>NUCLEOTIDE SEQUENCE [LARGE SCALE GENOMIC DNA]</scope>
    <source>
        <strain evidence="3 4">ATCC 39419</strain>
    </source>
</reference>
<evidence type="ECO:0000313" key="2">
    <source>
        <dbReference type="EMBL" id="MBB6564487.1"/>
    </source>
</evidence>
<evidence type="ECO:0000313" key="4">
    <source>
        <dbReference type="Proteomes" id="UP000534306"/>
    </source>
</evidence>
<comment type="caution">
    <text evidence="3">The sequence shown here is derived from an EMBL/GenBank/DDBJ whole genome shotgun (WGS) entry which is preliminary data.</text>
</comment>
<dbReference type="Proteomes" id="UP000534306">
    <property type="component" value="Unassembled WGS sequence"/>
</dbReference>
<reference evidence="2 5" key="2">
    <citation type="submission" date="2020-08" db="EMBL/GenBank/DDBJ databases">
        <title>Sequencing the genomes of 1000 actinobacteria strains.</title>
        <authorList>
            <person name="Klenk H.-P."/>
        </authorList>
    </citation>
    <scope>NUCLEOTIDE SEQUENCE [LARGE SCALE GENOMIC DNA]</scope>
    <source>
        <strain evidence="2 5">DSM 15626</strain>
    </source>
</reference>
<feature type="transmembrane region" description="Helical" evidence="1">
    <location>
        <begin position="94"/>
        <end position="114"/>
    </location>
</feature>
<gene>
    <name evidence="2" type="ORF">HNR71_000124</name>
    <name evidence="3" type="ORF">HPO96_18255</name>
</gene>
<accession>A0A7Y4L2C2</accession>
<evidence type="ECO:0000256" key="1">
    <source>
        <dbReference type="SAM" id="Phobius"/>
    </source>
</evidence>
<feature type="transmembrane region" description="Helical" evidence="1">
    <location>
        <begin position="41"/>
        <end position="61"/>
    </location>
</feature>
<organism evidence="3 4">
    <name type="scientific">Kribbella sandramycini</name>
    <dbReference type="NCBI Taxonomy" id="60450"/>
    <lineage>
        <taxon>Bacteria</taxon>
        <taxon>Bacillati</taxon>
        <taxon>Actinomycetota</taxon>
        <taxon>Actinomycetes</taxon>
        <taxon>Propionibacteriales</taxon>
        <taxon>Kribbellaceae</taxon>
        <taxon>Kribbella</taxon>
    </lineage>
</organism>
<evidence type="ECO:0008006" key="6">
    <source>
        <dbReference type="Google" id="ProtNLM"/>
    </source>
</evidence>
<dbReference type="EMBL" id="JACHKF010000001">
    <property type="protein sequence ID" value="MBB6564487.1"/>
    <property type="molecule type" value="Genomic_DNA"/>
</dbReference>
<dbReference type="AlphaFoldDB" id="A0A7Y4L2C2"/>
<sequence>MKWLAVLRLVAVLHATALFVQPIAIGIYLNGSPTGLRVHEPVGLAIGSIGVAQLLVAIGYWRSSGRRLAPIAALLILSAESVQIAMGYNKQLPIHIPLGIALIGSAVGFAAWTYRSAAKA</sequence>
<keyword evidence="1" id="KW-0472">Membrane</keyword>
<keyword evidence="1" id="KW-0812">Transmembrane</keyword>
<dbReference type="Proteomes" id="UP000553957">
    <property type="component" value="Unassembled WGS sequence"/>
</dbReference>
<name>A0A7Y4L2C2_9ACTN</name>
<protein>
    <recommendedName>
        <fullName evidence="6">DoxX-like protein</fullName>
    </recommendedName>
</protein>
<feature type="transmembrane region" description="Helical" evidence="1">
    <location>
        <begin position="68"/>
        <end position="88"/>
    </location>
</feature>